<organism evidence="3 4">
    <name type="scientific">Pocillopora meandrina</name>
    <dbReference type="NCBI Taxonomy" id="46732"/>
    <lineage>
        <taxon>Eukaryota</taxon>
        <taxon>Metazoa</taxon>
        <taxon>Cnidaria</taxon>
        <taxon>Anthozoa</taxon>
        <taxon>Hexacorallia</taxon>
        <taxon>Scleractinia</taxon>
        <taxon>Astrocoeniina</taxon>
        <taxon>Pocilloporidae</taxon>
        <taxon>Pocillopora</taxon>
    </lineage>
</organism>
<dbReference type="AlphaFoldDB" id="A0AAU9VMX3"/>
<evidence type="ECO:0000313" key="3">
    <source>
        <dbReference type="EMBL" id="CAH3033427.1"/>
    </source>
</evidence>
<feature type="coiled-coil region" evidence="1">
    <location>
        <begin position="91"/>
        <end position="125"/>
    </location>
</feature>
<comment type="caution">
    <text evidence="3">The sequence shown here is derived from an EMBL/GenBank/DDBJ whole genome shotgun (WGS) entry which is preliminary data.</text>
</comment>
<keyword evidence="4" id="KW-1185">Reference proteome</keyword>
<protein>
    <submittedName>
        <fullName evidence="3">Uncharacterized protein</fullName>
    </submittedName>
</protein>
<evidence type="ECO:0000256" key="2">
    <source>
        <dbReference type="SAM" id="MobiDB-lite"/>
    </source>
</evidence>
<reference evidence="3 4" key="1">
    <citation type="submission" date="2022-05" db="EMBL/GenBank/DDBJ databases">
        <authorList>
            <consortium name="Genoscope - CEA"/>
            <person name="William W."/>
        </authorList>
    </citation>
    <scope>NUCLEOTIDE SEQUENCE [LARGE SCALE GENOMIC DNA]</scope>
</reference>
<gene>
    <name evidence="3" type="ORF">PMEA_00010044</name>
</gene>
<name>A0AAU9VMX3_9CNID</name>
<accession>A0AAU9VMX3</accession>
<evidence type="ECO:0000313" key="4">
    <source>
        <dbReference type="Proteomes" id="UP001159428"/>
    </source>
</evidence>
<keyword evidence="1" id="KW-0175">Coiled coil</keyword>
<dbReference type="Proteomes" id="UP001159428">
    <property type="component" value="Unassembled WGS sequence"/>
</dbReference>
<dbReference type="EMBL" id="CALNXJ010000002">
    <property type="protein sequence ID" value="CAH3033427.1"/>
    <property type="molecule type" value="Genomic_DNA"/>
</dbReference>
<proteinExistence type="predicted"/>
<evidence type="ECO:0000256" key="1">
    <source>
        <dbReference type="SAM" id="Coils"/>
    </source>
</evidence>
<feature type="region of interest" description="Disordered" evidence="2">
    <location>
        <begin position="69"/>
        <end position="91"/>
    </location>
</feature>
<sequence>MPSVATAKIIELFKETTSFTGLESKGPEANQPTEVAAQLETIEVNEDLFKELQEAVQQDEANTQEIDVEVLNTSKEENHHKKKSRRKTTQHDTLEAQYKALVLKQENLKLKKRKLELEVFLLEQRSCSIPTVSINLSP</sequence>